<keyword evidence="2" id="KW-1185">Reference proteome</keyword>
<gene>
    <name evidence="1" type="ORF">B5J99_19340</name>
</gene>
<evidence type="ECO:0000313" key="1">
    <source>
        <dbReference type="EMBL" id="ASR53783.1"/>
    </source>
</evidence>
<dbReference type="InterPro" id="IPR027396">
    <property type="entry name" value="DsrEFH-like"/>
</dbReference>
<evidence type="ECO:0000313" key="2">
    <source>
        <dbReference type="Proteomes" id="UP000258016"/>
    </source>
</evidence>
<dbReference type="Proteomes" id="UP000258016">
    <property type="component" value="Plasmid unnamed"/>
</dbReference>
<keyword evidence="1" id="KW-0614">Plasmid</keyword>
<dbReference type="Pfam" id="PF02635">
    <property type="entry name" value="DsrE"/>
    <property type="match status" value="1"/>
</dbReference>
<accession>A0ABN5BC01</accession>
<dbReference type="PANTHER" id="PTHR37691:SF1">
    <property type="entry name" value="BLR3518 PROTEIN"/>
    <property type="match status" value="1"/>
</dbReference>
<organism evidence="1 2">
    <name type="scientific">Blastomonas fulva</name>
    <dbReference type="NCBI Taxonomy" id="1550728"/>
    <lineage>
        <taxon>Bacteria</taxon>
        <taxon>Pseudomonadati</taxon>
        <taxon>Pseudomonadota</taxon>
        <taxon>Alphaproteobacteria</taxon>
        <taxon>Sphingomonadales</taxon>
        <taxon>Sphingomonadaceae</taxon>
        <taxon>Blastomonas</taxon>
    </lineage>
</organism>
<dbReference type="SUPFAM" id="SSF75169">
    <property type="entry name" value="DsrEFH-like"/>
    <property type="match status" value="1"/>
</dbReference>
<dbReference type="PANTHER" id="PTHR37691">
    <property type="entry name" value="BLR3518 PROTEIN"/>
    <property type="match status" value="1"/>
</dbReference>
<evidence type="ECO:0008006" key="3">
    <source>
        <dbReference type="Google" id="ProtNLM"/>
    </source>
</evidence>
<proteinExistence type="predicted"/>
<sequence length="205" mass="21948">MCDLLVPIHLTEGHDRPTAHSQLQGWTVSMIKSLALLAMIASAPAIAQTSAPLIPDYGKFAEIADPFEAVDPSLRYRIVFDVSQPARKAGEVHQGLERVARMVNLLARHGAAPQAGDIVVTIHGPAAKFTLSEAAFAKRFEGETNPNAELIRQLTAAGVSVRLCGQSMAANGFAREELNPDVRVDVSAITTIATLQLKGYAIIQD</sequence>
<dbReference type="EMBL" id="CP020084">
    <property type="protein sequence ID" value="ASR53783.1"/>
    <property type="molecule type" value="Genomic_DNA"/>
</dbReference>
<dbReference type="RefSeq" id="WP_162892727.1">
    <property type="nucleotide sequence ID" value="NZ_CP020084.1"/>
</dbReference>
<dbReference type="Gene3D" id="3.40.1260.10">
    <property type="entry name" value="DsrEFH-like"/>
    <property type="match status" value="1"/>
</dbReference>
<name>A0ABN5BC01_9SPHN</name>
<geneLocation type="plasmid" evidence="1 2">
    <name>unnamed</name>
</geneLocation>
<reference evidence="1 2" key="1">
    <citation type="submission" date="2017-03" db="EMBL/GenBank/DDBJ databases">
        <title>Complete genome sequence of Blastomonas fulva degrading microcsystin LR.</title>
        <authorList>
            <person name="Lee H.-g."/>
            <person name="Jin L."/>
            <person name="oh H.-M."/>
        </authorList>
    </citation>
    <scope>NUCLEOTIDE SEQUENCE [LARGE SCALE GENOMIC DNA]</scope>
    <source>
        <strain evidence="1 2">T2</strain>
        <plasmid evidence="1 2">unnamed</plasmid>
    </source>
</reference>
<dbReference type="InterPro" id="IPR003787">
    <property type="entry name" value="Sulphur_relay_DsrE/F-like"/>
</dbReference>
<dbReference type="GeneID" id="303487748"/>
<protein>
    <recommendedName>
        <fullName evidence="3">Sulfur reduction protein DsrE</fullName>
    </recommendedName>
</protein>